<keyword evidence="3" id="KW-1185">Reference proteome</keyword>
<evidence type="ECO:0000313" key="2">
    <source>
        <dbReference type="EMBL" id="NZA00803.1"/>
    </source>
</evidence>
<accession>A0A853IJB6</accession>
<dbReference type="InterPro" id="IPR005064">
    <property type="entry name" value="BUG"/>
</dbReference>
<dbReference type="PIRSF" id="PIRSF017082">
    <property type="entry name" value="YflP"/>
    <property type="match status" value="1"/>
</dbReference>
<dbReference type="EMBL" id="JACCKX010000001">
    <property type="protein sequence ID" value="NZA00803.1"/>
    <property type="molecule type" value="Genomic_DNA"/>
</dbReference>
<evidence type="ECO:0000313" key="3">
    <source>
        <dbReference type="Proteomes" id="UP000589716"/>
    </source>
</evidence>
<protein>
    <submittedName>
        <fullName evidence="2">Tripartite tricarboxylate transporter substrate binding protein</fullName>
    </submittedName>
</protein>
<dbReference type="AlphaFoldDB" id="A0A853IJB6"/>
<dbReference type="PANTHER" id="PTHR42928:SF5">
    <property type="entry name" value="BLR1237 PROTEIN"/>
    <property type="match status" value="1"/>
</dbReference>
<name>A0A853IJB6_9BURK</name>
<organism evidence="2 3">
    <name type="scientific">Ottowia beijingensis</name>
    <dbReference type="NCBI Taxonomy" id="1207057"/>
    <lineage>
        <taxon>Bacteria</taxon>
        <taxon>Pseudomonadati</taxon>
        <taxon>Pseudomonadota</taxon>
        <taxon>Betaproteobacteria</taxon>
        <taxon>Burkholderiales</taxon>
        <taxon>Comamonadaceae</taxon>
        <taxon>Ottowia</taxon>
    </lineage>
</organism>
<sequence>MPTQQAPAALCFVVNRRPETCTSHRHPRASPSRAAARWWPPAPCWPAWARAQSWPTKPIKLVVPWPPGGPTDTGSRITAQYLGERLGQTVVIENRPGASGSIAYQQVLKAPGDGYTFVMLATPTMLAPHLYKSAQFHPVNDLLPVGMVYDLPIVLVVNAASLPKVTDLAGLITEAKARAGKLDYTTAGPGSFGHLSMELLKQQGGFQAQHIAYKGSAPAMNDLLGGQVPVMFSDLVAALPHIKSGKLRALAVGSPKRVSIVPDVKTVAEQGFTGFEAVSIGAMMAPKGTPAAAIERMTTELKAVLAIKEVQDRLVGAGCYAGYRTPQETGRYVTAEFDKWGKVIKDNKILVE</sequence>
<dbReference type="Gene3D" id="3.40.190.150">
    <property type="entry name" value="Bordetella uptake gene, domain 1"/>
    <property type="match status" value="1"/>
</dbReference>
<dbReference type="Proteomes" id="UP000589716">
    <property type="component" value="Unassembled WGS sequence"/>
</dbReference>
<dbReference type="Gene3D" id="3.40.190.10">
    <property type="entry name" value="Periplasmic binding protein-like II"/>
    <property type="match status" value="1"/>
</dbReference>
<gene>
    <name evidence="2" type="ORF">H0I39_01650</name>
</gene>
<comment type="caution">
    <text evidence="2">The sequence shown here is derived from an EMBL/GenBank/DDBJ whole genome shotgun (WGS) entry which is preliminary data.</text>
</comment>
<dbReference type="PANTHER" id="PTHR42928">
    <property type="entry name" value="TRICARBOXYLATE-BINDING PROTEIN"/>
    <property type="match status" value="1"/>
</dbReference>
<dbReference type="Pfam" id="PF03401">
    <property type="entry name" value="TctC"/>
    <property type="match status" value="1"/>
</dbReference>
<proteinExistence type="inferred from homology"/>
<evidence type="ECO:0000256" key="1">
    <source>
        <dbReference type="ARBA" id="ARBA00006987"/>
    </source>
</evidence>
<reference evidence="2 3" key="1">
    <citation type="submission" date="2020-07" db="EMBL/GenBank/DDBJ databases">
        <authorList>
            <person name="Maaloum M."/>
        </authorList>
    </citation>
    <scope>NUCLEOTIDE SEQUENCE [LARGE SCALE GENOMIC DNA]</scope>
    <source>
        <strain evidence="2 3">GCS-AN-3</strain>
    </source>
</reference>
<dbReference type="InterPro" id="IPR042100">
    <property type="entry name" value="Bug_dom1"/>
</dbReference>
<comment type="similarity">
    <text evidence="1">Belongs to the UPF0065 (bug) family.</text>
</comment>
<dbReference type="SUPFAM" id="SSF53850">
    <property type="entry name" value="Periplasmic binding protein-like II"/>
    <property type="match status" value="1"/>
</dbReference>
<dbReference type="CDD" id="cd07012">
    <property type="entry name" value="PBP2_Bug_TTT"/>
    <property type="match status" value="1"/>
</dbReference>